<accession>A0A5B7J2K7</accession>
<comment type="caution">
    <text evidence="1">The sequence shown here is derived from an EMBL/GenBank/DDBJ whole genome shotgun (WGS) entry which is preliminary data.</text>
</comment>
<dbReference type="AlphaFoldDB" id="A0A5B7J2K7"/>
<name>A0A5B7J2K7_PORTR</name>
<dbReference type="Proteomes" id="UP000324222">
    <property type="component" value="Unassembled WGS sequence"/>
</dbReference>
<dbReference type="EMBL" id="VSRR010075881">
    <property type="protein sequence ID" value="MPC87867.1"/>
    <property type="molecule type" value="Genomic_DNA"/>
</dbReference>
<sequence>MLEDSKLDLPLLVLSTPCLCPIPPCPTLPLPHPASAPPRLCPTPPRRLLMVFSVCTVNIL</sequence>
<proteinExistence type="predicted"/>
<keyword evidence="2" id="KW-1185">Reference proteome</keyword>
<evidence type="ECO:0000313" key="2">
    <source>
        <dbReference type="Proteomes" id="UP000324222"/>
    </source>
</evidence>
<reference evidence="1 2" key="1">
    <citation type="submission" date="2019-05" db="EMBL/GenBank/DDBJ databases">
        <title>Another draft genome of Portunus trituberculatus and its Hox gene families provides insights of decapod evolution.</title>
        <authorList>
            <person name="Jeong J.-H."/>
            <person name="Song I."/>
            <person name="Kim S."/>
            <person name="Choi T."/>
            <person name="Kim D."/>
            <person name="Ryu S."/>
            <person name="Kim W."/>
        </authorList>
    </citation>
    <scope>NUCLEOTIDE SEQUENCE [LARGE SCALE GENOMIC DNA]</scope>
    <source>
        <tissue evidence="1">Muscle</tissue>
    </source>
</reference>
<organism evidence="1 2">
    <name type="scientific">Portunus trituberculatus</name>
    <name type="common">Swimming crab</name>
    <name type="synonym">Neptunus trituberculatus</name>
    <dbReference type="NCBI Taxonomy" id="210409"/>
    <lineage>
        <taxon>Eukaryota</taxon>
        <taxon>Metazoa</taxon>
        <taxon>Ecdysozoa</taxon>
        <taxon>Arthropoda</taxon>
        <taxon>Crustacea</taxon>
        <taxon>Multicrustacea</taxon>
        <taxon>Malacostraca</taxon>
        <taxon>Eumalacostraca</taxon>
        <taxon>Eucarida</taxon>
        <taxon>Decapoda</taxon>
        <taxon>Pleocyemata</taxon>
        <taxon>Brachyura</taxon>
        <taxon>Eubrachyura</taxon>
        <taxon>Portunoidea</taxon>
        <taxon>Portunidae</taxon>
        <taxon>Portuninae</taxon>
        <taxon>Portunus</taxon>
    </lineage>
</organism>
<evidence type="ECO:0000313" key="1">
    <source>
        <dbReference type="EMBL" id="MPC87867.1"/>
    </source>
</evidence>
<gene>
    <name evidence="1" type="ORF">E2C01_082747</name>
</gene>
<protein>
    <submittedName>
        <fullName evidence="1">Uncharacterized protein</fullName>
    </submittedName>
</protein>